<reference evidence="11" key="1">
    <citation type="journal article" date="2019" name="Int. J. Syst. Evol. Microbiol.">
        <title>The Global Catalogue of Microorganisms (GCM) 10K type strain sequencing project: providing services to taxonomists for standard genome sequencing and annotation.</title>
        <authorList>
            <consortium name="The Broad Institute Genomics Platform"/>
            <consortium name="The Broad Institute Genome Sequencing Center for Infectious Disease"/>
            <person name="Wu L."/>
            <person name="Ma J."/>
        </authorList>
    </citation>
    <scope>NUCLEOTIDE SEQUENCE [LARGE SCALE GENOMIC DNA]</scope>
    <source>
        <strain evidence="11">JCM 16546</strain>
    </source>
</reference>
<keyword evidence="4" id="KW-0547">Nucleotide-binding</keyword>
<evidence type="ECO:0000259" key="9">
    <source>
        <dbReference type="PROSITE" id="PS50146"/>
    </source>
</evidence>
<keyword evidence="7" id="KW-0594">Phospholipid biosynthesis</keyword>
<evidence type="ECO:0000313" key="11">
    <source>
        <dbReference type="Proteomes" id="UP001410795"/>
    </source>
</evidence>
<dbReference type="PANTHER" id="PTHR12358">
    <property type="entry name" value="SPHINGOSINE KINASE"/>
    <property type="match status" value="1"/>
</dbReference>
<evidence type="ECO:0000313" key="10">
    <source>
        <dbReference type="EMBL" id="GAA3668839.1"/>
    </source>
</evidence>
<evidence type="ECO:0000256" key="6">
    <source>
        <dbReference type="ARBA" id="ARBA00022840"/>
    </source>
</evidence>
<dbReference type="RefSeq" id="WP_221858050.1">
    <property type="nucleotide sequence ID" value="NZ_BAAAYV010000025.1"/>
</dbReference>
<feature type="domain" description="DAGKc" evidence="9">
    <location>
        <begin position="45"/>
        <end position="143"/>
    </location>
</feature>
<proteinExistence type="inferred from homology"/>
<dbReference type="Proteomes" id="UP001410795">
    <property type="component" value="Unassembled WGS sequence"/>
</dbReference>
<dbReference type="InterPro" id="IPR001206">
    <property type="entry name" value="Diacylglycerol_kinase_cat_dom"/>
</dbReference>
<comment type="caution">
    <text evidence="10">The sequence shown here is derived from an EMBL/GenBank/DDBJ whole genome shotgun (WGS) entry which is preliminary data.</text>
</comment>
<gene>
    <name evidence="10" type="ORF">GCM10022202_33650</name>
</gene>
<dbReference type="InterPro" id="IPR017438">
    <property type="entry name" value="ATP-NAD_kinase_N"/>
</dbReference>
<evidence type="ECO:0000256" key="4">
    <source>
        <dbReference type="ARBA" id="ARBA00022741"/>
    </source>
</evidence>
<sequence length="324" mass="34283">MDTTIAIVWNPSKTDRETLEKGLAKAIATRGKGIGKASSGEPEPEVTWWETTVDDPGQGIAEKALATRPDLLIVAGGDGTVRAVAEHVADAEADVALGIVPLGTGNLLARNLDVPVGNVANAFARALSEGDRSVDVGWVEVDLEGGKERHGFVVMIGFGIDAQMIAETDEDLKAKAGWLAYVESLGRALKANEIVPFHIAKDDEPGRDEQGHTLLIGNCGVLQGGFPVLPDADPSDGELDYLVLSAEGVGEWLGTLKTMVWDNGLKRLTGARDEDATSEAVNLGRARRISVSLPEPRGFQIDGEGMGETTSFEVSIQPGAIRVR</sequence>
<dbReference type="Gene3D" id="2.60.200.40">
    <property type="match status" value="1"/>
</dbReference>
<dbReference type="InterPro" id="IPR045540">
    <property type="entry name" value="YegS/DAGK_C"/>
</dbReference>
<dbReference type="SUPFAM" id="SSF111331">
    <property type="entry name" value="NAD kinase/diacylglycerol kinase-like"/>
    <property type="match status" value="1"/>
</dbReference>
<dbReference type="InterPro" id="IPR050187">
    <property type="entry name" value="Lipid_Phosphate_FormReg"/>
</dbReference>
<dbReference type="Pfam" id="PF19279">
    <property type="entry name" value="YegS_C"/>
    <property type="match status" value="1"/>
</dbReference>
<dbReference type="EMBL" id="BAAAYV010000025">
    <property type="protein sequence ID" value="GAA3668839.1"/>
    <property type="molecule type" value="Genomic_DNA"/>
</dbReference>
<keyword evidence="7" id="KW-0444">Lipid biosynthesis</keyword>
<dbReference type="PROSITE" id="PS50146">
    <property type="entry name" value="DAGK"/>
    <property type="match status" value="1"/>
</dbReference>
<dbReference type="Gene3D" id="3.40.50.10330">
    <property type="entry name" value="Probable inorganic polyphosphate/atp-NAD kinase, domain 1"/>
    <property type="match status" value="1"/>
</dbReference>
<dbReference type="Pfam" id="PF00781">
    <property type="entry name" value="DAGK_cat"/>
    <property type="match status" value="1"/>
</dbReference>
<dbReference type="GO" id="GO:0016301">
    <property type="term" value="F:kinase activity"/>
    <property type="evidence" value="ECO:0007669"/>
    <property type="project" value="UniProtKB-KW"/>
</dbReference>
<evidence type="ECO:0000256" key="2">
    <source>
        <dbReference type="ARBA" id="ARBA00005983"/>
    </source>
</evidence>
<evidence type="ECO:0000256" key="7">
    <source>
        <dbReference type="ARBA" id="ARBA00023209"/>
    </source>
</evidence>
<keyword evidence="11" id="KW-1185">Reference proteome</keyword>
<keyword evidence="5 10" id="KW-0418">Kinase</keyword>
<name>A0ABP7BSJ2_9MICO</name>
<evidence type="ECO:0000256" key="8">
    <source>
        <dbReference type="ARBA" id="ARBA00023264"/>
    </source>
</evidence>
<comment type="similarity">
    <text evidence="2">Belongs to the diacylglycerol/lipid kinase family.</text>
</comment>
<evidence type="ECO:0000256" key="1">
    <source>
        <dbReference type="ARBA" id="ARBA00001946"/>
    </source>
</evidence>
<dbReference type="PANTHER" id="PTHR12358:SF54">
    <property type="entry name" value="SPHINGOSINE KINASE RELATED PROTEIN"/>
    <property type="match status" value="1"/>
</dbReference>
<organism evidence="10 11">
    <name type="scientific">Microbacterium marinilacus</name>
    <dbReference type="NCBI Taxonomy" id="415209"/>
    <lineage>
        <taxon>Bacteria</taxon>
        <taxon>Bacillati</taxon>
        <taxon>Actinomycetota</taxon>
        <taxon>Actinomycetes</taxon>
        <taxon>Micrococcales</taxon>
        <taxon>Microbacteriaceae</taxon>
        <taxon>Microbacterium</taxon>
    </lineage>
</organism>
<dbReference type="InterPro" id="IPR016064">
    <property type="entry name" value="NAD/diacylglycerol_kinase_sf"/>
</dbReference>
<comment type="cofactor">
    <cofactor evidence="1">
        <name>Mg(2+)</name>
        <dbReference type="ChEBI" id="CHEBI:18420"/>
    </cofactor>
</comment>
<keyword evidence="7" id="KW-0443">Lipid metabolism</keyword>
<keyword evidence="8" id="KW-1208">Phospholipid metabolism</keyword>
<evidence type="ECO:0000256" key="3">
    <source>
        <dbReference type="ARBA" id="ARBA00022679"/>
    </source>
</evidence>
<keyword evidence="3" id="KW-0808">Transferase</keyword>
<protein>
    <submittedName>
        <fullName evidence="10">Diacylglycerol kinase family protein</fullName>
    </submittedName>
</protein>
<accession>A0ABP7BSJ2</accession>
<keyword evidence="6" id="KW-0067">ATP-binding</keyword>
<evidence type="ECO:0000256" key="5">
    <source>
        <dbReference type="ARBA" id="ARBA00022777"/>
    </source>
</evidence>